<feature type="transmembrane region" description="Helical" evidence="7">
    <location>
        <begin position="338"/>
        <end position="359"/>
    </location>
</feature>
<feature type="transmembrane region" description="Helical" evidence="7">
    <location>
        <begin position="80"/>
        <end position="96"/>
    </location>
</feature>
<protein>
    <submittedName>
        <fullName evidence="8">Xanthine permease</fullName>
    </submittedName>
</protein>
<evidence type="ECO:0000313" key="8">
    <source>
        <dbReference type="EMBL" id="MPW24707.1"/>
    </source>
</evidence>
<feature type="transmembrane region" description="Helical" evidence="7">
    <location>
        <begin position="132"/>
        <end position="154"/>
    </location>
</feature>
<dbReference type="AlphaFoldDB" id="A0A6A7K664"/>
<comment type="similarity">
    <text evidence="2">Belongs to the nucleobase:cation symporter-2 (NCS2) (TC 2.A.40) family.</text>
</comment>
<keyword evidence="9" id="KW-1185">Reference proteome</keyword>
<evidence type="ECO:0000256" key="3">
    <source>
        <dbReference type="ARBA" id="ARBA00022448"/>
    </source>
</evidence>
<keyword evidence="5 7" id="KW-1133">Transmembrane helix</keyword>
<evidence type="ECO:0000256" key="6">
    <source>
        <dbReference type="ARBA" id="ARBA00023136"/>
    </source>
</evidence>
<dbReference type="RefSeq" id="WP_152801439.1">
    <property type="nucleotide sequence ID" value="NZ_WHNX01000003.1"/>
</dbReference>
<dbReference type="GO" id="GO:0005886">
    <property type="term" value="C:plasma membrane"/>
    <property type="evidence" value="ECO:0007669"/>
    <property type="project" value="TreeGrafter"/>
</dbReference>
<feature type="transmembrane region" description="Helical" evidence="7">
    <location>
        <begin position="190"/>
        <end position="210"/>
    </location>
</feature>
<feature type="transmembrane region" description="Helical" evidence="7">
    <location>
        <begin position="314"/>
        <end position="331"/>
    </location>
</feature>
<dbReference type="InterPro" id="IPR006043">
    <property type="entry name" value="NCS2"/>
</dbReference>
<comment type="caution">
    <text evidence="8">The sequence shown here is derived from an EMBL/GenBank/DDBJ whole genome shotgun (WGS) entry which is preliminary data.</text>
</comment>
<sequence length="442" mass="46737">MDPTQVRVKSDEKLSIKQSLFYGFQSLLACNLFLGPFVLIGVFQMDVTLAASFIGMTFLACGIATIIQAGFFLKMQVIQGVSFATFGAIIAVVMGADFATLVGALLVSSLFIVILGYFKLFSKLVKKFIPGLVAGTVIIVVGIALMPITITSIVDLPGNPGENFLIAGVTFGLLLIFMRLGRKNNRFGKILSIGGVIYAIVIGTIVASFFGQVDLSPIGSASWFSIPKLFPFGPPKFEINTILVFLVIMTISMIESIGTWFTITEMSGDEVDDARLDRGVMGEGLGVFIGSLVGGLPISSYASNTGVLVVTKVFSRYAAIGAGVIAVAMAFSPKLMFLIAIVPAPVIWGVYGIVCIAVLMSGINSIKRYPTTERNNLVVGIAILATIGTGLLPMTIVGVMPGIISYLFQAAIAIGCIAAIVANLVIPEQADDKVQLDISEGQ</sequence>
<comment type="subcellular location">
    <subcellularLocation>
        <location evidence="1">Membrane</location>
        <topology evidence="1">Multi-pass membrane protein</topology>
    </subcellularLocation>
</comment>
<reference evidence="8 9" key="1">
    <citation type="submission" date="2019-10" db="EMBL/GenBank/DDBJ databases">
        <title>Alkalibaculum tamaniensis sp.nov., a new alkaliphilic acetogen, isolated on methoxylated aromatics from a mud volcano.</title>
        <authorList>
            <person name="Khomyakova M.A."/>
            <person name="Merkel A.Y."/>
            <person name="Bonch-Osmolovskaya E.A."/>
            <person name="Slobodkin A.I."/>
        </authorList>
    </citation>
    <scope>NUCLEOTIDE SEQUENCE [LARGE SCALE GENOMIC DNA]</scope>
    <source>
        <strain evidence="8 9">M08DMB</strain>
    </source>
</reference>
<dbReference type="NCBIfam" id="NF037981">
    <property type="entry name" value="NCS2_1"/>
    <property type="match status" value="1"/>
</dbReference>
<dbReference type="PROSITE" id="PS51257">
    <property type="entry name" value="PROKAR_LIPOPROTEIN"/>
    <property type="match status" value="1"/>
</dbReference>
<evidence type="ECO:0000256" key="4">
    <source>
        <dbReference type="ARBA" id="ARBA00022692"/>
    </source>
</evidence>
<dbReference type="Proteomes" id="UP000440004">
    <property type="component" value="Unassembled WGS sequence"/>
</dbReference>
<feature type="transmembrane region" description="Helical" evidence="7">
    <location>
        <begin position="379"/>
        <end position="399"/>
    </location>
</feature>
<feature type="transmembrane region" description="Helical" evidence="7">
    <location>
        <begin position="160"/>
        <end position="178"/>
    </location>
</feature>
<feature type="transmembrane region" description="Helical" evidence="7">
    <location>
        <begin position="406"/>
        <end position="426"/>
    </location>
</feature>
<evidence type="ECO:0000256" key="2">
    <source>
        <dbReference type="ARBA" id="ARBA00008821"/>
    </source>
</evidence>
<name>A0A6A7K664_9FIRM</name>
<keyword evidence="6 7" id="KW-0472">Membrane</keyword>
<evidence type="ECO:0000256" key="1">
    <source>
        <dbReference type="ARBA" id="ARBA00004141"/>
    </source>
</evidence>
<feature type="transmembrane region" description="Helical" evidence="7">
    <location>
        <begin position="20"/>
        <end position="43"/>
    </location>
</feature>
<keyword evidence="3" id="KW-0813">Transport</keyword>
<dbReference type="Pfam" id="PF00860">
    <property type="entry name" value="Xan_ur_permease"/>
    <property type="match status" value="1"/>
</dbReference>
<gene>
    <name evidence="8" type="ORF">GC105_02745</name>
</gene>
<feature type="transmembrane region" description="Helical" evidence="7">
    <location>
        <begin position="242"/>
        <end position="263"/>
    </location>
</feature>
<dbReference type="PANTHER" id="PTHR42810">
    <property type="entry name" value="PURINE PERMEASE C1399.01C-RELATED"/>
    <property type="match status" value="1"/>
</dbReference>
<feature type="transmembrane region" description="Helical" evidence="7">
    <location>
        <begin position="284"/>
        <end position="302"/>
    </location>
</feature>
<accession>A0A6A7K664</accession>
<proteinExistence type="inferred from homology"/>
<evidence type="ECO:0000313" key="9">
    <source>
        <dbReference type="Proteomes" id="UP000440004"/>
    </source>
</evidence>
<dbReference type="EMBL" id="WHNX01000003">
    <property type="protein sequence ID" value="MPW24707.1"/>
    <property type="molecule type" value="Genomic_DNA"/>
</dbReference>
<dbReference type="GO" id="GO:0042907">
    <property type="term" value="F:xanthine transmembrane transporter activity"/>
    <property type="evidence" value="ECO:0007669"/>
    <property type="project" value="TreeGrafter"/>
</dbReference>
<dbReference type="PANTHER" id="PTHR42810:SF2">
    <property type="entry name" value="PURINE PERMEASE C1399.01C-RELATED"/>
    <property type="match status" value="1"/>
</dbReference>
<organism evidence="8 9">
    <name type="scientific">Alkalibaculum sporogenes</name>
    <dbReference type="NCBI Taxonomy" id="2655001"/>
    <lineage>
        <taxon>Bacteria</taxon>
        <taxon>Bacillati</taxon>
        <taxon>Bacillota</taxon>
        <taxon>Clostridia</taxon>
        <taxon>Eubacteriales</taxon>
        <taxon>Eubacteriaceae</taxon>
        <taxon>Alkalibaculum</taxon>
    </lineage>
</organism>
<keyword evidence="4 7" id="KW-0812">Transmembrane</keyword>
<evidence type="ECO:0000256" key="7">
    <source>
        <dbReference type="SAM" id="Phobius"/>
    </source>
</evidence>
<feature type="transmembrane region" description="Helical" evidence="7">
    <location>
        <begin position="49"/>
        <end position="73"/>
    </location>
</feature>
<feature type="transmembrane region" description="Helical" evidence="7">
    <location>
        <begin position="102"/>
        <end position="120"/>
    </location>
</feature>
<evidence type="ECO:0000256" key="5">
    <source>
        <dbReference type="ARBA" id="ARBA00022989"/>
    </source>
</evidence>